<accession>A0A2M4DBZ1</accession>
<sequence>MSRYCSMVTFTVIASMSILRSEAGAAAAPPPAPPTLPPSVERFEMMCRSTSSSGRSSNANRLRRTISKMEAFSSCSISPPKVLPPSSSTPCGSSIGSDDGGLRFRRNL</sequence>
<keyword evidence="2" id="KW-0732">Signal</keyword>
<evidence type="ECO:0000256" key="2">
    <source>
        <dbReference type="SAM" id="SignalP"/>
    </source>
</evidence>
<dbReference type="EMBL" id="GGFL01010430">
    <property type="protein sequence ID" value="MBW74608.1"/>
    <property type="molecule type" value="Transcribed_RNA"/>
</dbReference>
<organism evidence="3">
    <name type="scientific">Anopheles darlingi</name>
    <name type="common">Mosquito</name>
    <dbReference type="NCBI Taxonomy" id="43151"/>
    <lineage>
        <taxon>Eukaryota</taxon>
        <taxon>Metazoa</taxon>
        <taxon>Ecdysozoa</taxon>
        <taxon>Arthropoda</taxon>
        <taxon>Hexapoda</taxon>
        <taxon>Insecta</taxon>
        <taxon>Pterygota</taxon>
        <taxon>Neoptera</taxon>
        <taxon>Endopterygota</taxon>
        <taxon>Diptera</taxon>
        <taxon>Nematocera</taxon>
        <taxon>Culicoidea</taxon>
        <taxon>Culicidae</taxon>
        <taxon>Anophelinae</taxon>
        <taxon>Anopheles</taxon>
    </lineage>
</organism>
<proteinExistence type="predicted"/>
<evidence type="ECO:0000256" key="1">
    <source>
        <dbReference type="SAM" id="MobiDB-lite"/>
    </source>
</evidence>
<protein>
    <submittedName>
        <fullName evidence="3">Putative secreted protein</fullName>
    </submittedName>
</protein>
<feature type="signal peptide" evidence="2">
    <location>
        <begin position="1"/>
        <end position="27"/>
    </location>
</feature>
<evidence type="ECO:0000313" key="3">
    <source>
        <dbReference type="EMBL" id="MBW74608.1"/>
    </source>
</evidence>
<reference evidence="3" key="1">
    <citation type="submission" date="2018-01" db="EMBL/GenBank/DDBJ databases">
        <title>An insight into the sialome of Amazonian anophelines.</title>
        <authorList>
            <person name="Ribeiro J.M."/>
            <person name="Scarpassa V."/>
            <person name="Calvo E."/>
        </authorList>
    </citation>
    <scope>NUCLEOTIDE SEQUENCE</scope>
</reference>
<feature type="compositionally biased region" description="Low complexity" evidence="1">
    <location>
        <begin position="84"/>
        <end position="97"/>
    </location>
</feature>
<feature type="region of interest" description="Disordered" evidence="1">
    <location>
        <begin position="77"/>
        <end position="108"/>
    </location>
</feature>
<feature type="chain" id="PRO_5014720945" evidence="2">
    <location>
        <begin position="28"/>
        <end position="108"/>
    </location>
</feature>
<dbReference type="AlphaFoldDB" id="A0A2M4DBZ1"/>
<name>A0A2M4DBZ1_ANODA</name>